<evidence type="ECO:0000256" key="6">
    <source>
        <dbReference type="ARBA" id="ARBA00022801"/>
    </source>
</evidence>
<evidence type="ECO:0000256" key="2">
    <source>
        <dbReference type="ARBA" id="ARBA00008290"/>
    </source>
</evidence>
<dbReference type="AlphaFoldDB" id="A0A1M6PBI3"/>
<evidence type="ECO:0000313" key="12">
    <source>
        <dbReference type="Proteomes" id="UP000184301"/>
    </source>
</evidence>
<dbReference type="EC" id="3.4.11.-" evidence="10"/>
<dbReference type="GO" id="GO:0005737">
    <property type="term" value="C:cytoplasm"/>
    <property type="evidence" value="ECO:0007669"/>
    <property type="project" value="UniProtKB-ARBA"/>
</dbReference>
<reference evidence="11 12" key="1">
    <citation type="submission" date="2016-11" db="EMBL/GenBank/DDBJ databases">
        <authorList>
            <person name="Jaros S."/>
            <person name="Januszkiewicz K."/>
            <person name="Wedrychowicz H."/>
        </authorList>
    </citation>
    <scope>NUCLEOTIDE SEQUENCE [LARGE SCALE GENOMIC DNA]</scope>
    <source>
        <strain evidence="11 12">DSM 15480</strain>
    </source>
</reference>
<name>A0A1M6PBI3_9FIRM</name>
<organism evidence="11 12">
    <name type="scientific">Hespellia stercorisuis DSM 15480</name>
    <dbReference type="NCBI Taxonomy" id="1121950"/>
    <lineage>
        <taxon>Bacteria</taxon>
        <taxon>Bacillati</taxon>
        <taxon>Bacillota</taxon>
        <taxon>Clostridia</taxon>
        <taxon>Lachnospirales</taxon>
        <taxon>Lachnospiraceae</taxon>
        <taxon>Hespellia</taxon>
    </lineage>
</organism>
<dbReference type="Gene3D" id="2.30.250.10">
    <property type="entry name" value="Aminopeptidase i, Domain 2"/>
    <property type="match status" value="1"/>
</dbReference>
<keyword evidence="12" id="KW-1185">Reference proteome</keyword>
<dbReference type="PRINTS" id="PR00932">
    <property type="entry name" value="AMINO1PTASE"/>
</dbReference>
<comment type="cofactor">
    <cofactor evidence="1 10">
        <name>Zn(2+)</name>
        <dbReference type="ChEBI" id="CHEBI:29105"/>
    </cofactor>
</comment>
<sequence length="443" mass="48956">METTQMQYEKATEDLCTFIENSPSCYHAVANAASMLERAGFCELRESEQWKVEAGGKYFVLRNGSALIAFSVPDKHYGGFNIISNHSDSPTFKIKEHAEIQVENHYTTLNVEGYGGMLCAPWFDRPLSIAGRVLVREGKKVVTKLLYFDRDVLNIVNLAIHMNRQANKEGAGYRIQKDMLPIFSDGEKDATLSRMIAEELGVGEKDILGTDLFLVNRMKGSIWGDKRQFYSAPKIDDLQCAYASLRAIAEGENPHRVLVSAIFDNEEVGSGTKQGALSDFLCNVLLRINDACGRTAEERFILQSNSFMVSADNGHAIHPNYPDKGDPTNRPYLNGGVLIKSAANQKYTTDAVSEAVFKEILERAEIPCQIFTNHSDVPGGSTLGNLSGQQFSVNTVDIGMPQLAMHSPYETGGVKDTLQLIMAMAAFYKTAISETGRGEYEIN</sequence>
<evidence type="ECO:0000256" key="7">
    <source>
        <dbReference type="ARBA" id="ARBA00022833"/>
    </source>
</evidence>
<dbReference type="GO" id="GO:0008270">
    <property type="term" value="F:zinc ion binding"/>
    <property type="evidence" value="ECO:0007669"/>
    <property type="project" value="InterPro"/>
</dbReference>
<keyword evidence="3 9" id="KW-0031">Aminopeptidase</keyword>
<dbReference type="InterPro" id="IPR001948">
    <property type="entry name" value="Peptidase_M18"/>
</dbReference>
<dbReference type="RefSeq" id="WP_073109689.1">
    <property type="nucleotide sequence ID" value="NZ_FQZY01000027.1"/>
</dbReference>
<dbReference type="OrthoDB" id="9764268at2"/>
<evidence type="ECO:0000256" key="3">
    <source>
        <dbReference type="ARBA" id="ARBA00022438"/>
    </source>
</evidence>
<dbReference type="GO" id="GO:0006508">
    <property type="term" value="P:proteolysis"/>
    <property type="evidence" value="ECO:0007669"/>
    <property type="project" value="UniProtKB-KW"/>
</dbReference>
<evidence type="ECO:0000313" key="11">
    <source>
        <dbReference type="EMBL" id="SHK05284.1"/>
    </source>
</evidence>
<keyword evidence="4 9" id="KW-0645">Protease</keyword>
<keyword evidence="8 9" id="KW-0482">Metalloprotease</keyword>
<dbReference type="GO" id="GO:0008237">
    <property type="term" value="F:metallopeptidase activity"/>
    <property type="evidence" value="ECO:0007669"/>
    <property type="project" value="UniProtKB-KW"/>
</dbReference>
<proteinExistence type="inferred from homology"/>
<evidence type="ECO:0000256" key="5">
    <source>
        <dbReference type="ARBA" id="ARBA00022723"/>
    </source>
</evidence>
<dbReference type="CDD" id="cd05658">
    <property type="entry name" value="M18_DAP"/>
    <property type="match status" value="1"/>
</dbReference>
<dbReference type="PANTHER" id="PTHR28570:SF3">
    <property type="entry name" value="ASPARTYL AMINOPEPTIDASE"/>
    <property type="match status" value="1"/>
</dbReference>
<evidence type="ECO:0000256" key="10">
    <source>
        <dbReference type="RuleBase" id="RU004387"/>
    </source>
</evidence>
<accession>A0A1M6PBI3</accession>
<comment type="similarity">
    <text evidence="2 9">Belongs to the peptidase M18 family.</text>
</comment>
<dbReference type="Proteomes" id="UP000184301">
    <property type="component" value="Unassembled WGS sequence"/>
</dbReference>
<keyword evidence="5 9" id="KW-0479">Metal-binding</keyword>
<evidence type="ECO:0000256" key="1">
    <source>
        <dbReference type="ARBA" id="ARBA00001947"/>
    </source>
</evidence>
<dbReference type="EMBL" id="FQZY01000027">
    <property type="protein sequence ID" value="SHK05284.1"/>
    <property type="molecule type" value="Genomic_DNA"/>
</dbReference>
<dbReference type="InterPro" id="IPR023358">
    <property type="entry name" value="Peptidase_M18_dom2"/>
</dbReference>
<dbReference type="Gene3D" id="3.40.630.10">
    <property type="entry name" value="Zn peptidases"/>
    <property type="match status" value="1"/>
</dbReference>
<dbReference type="PANTHER" id="PTHR28570">
    <property type="entry name" value="ASPARTYL AMINOPEPTIDASE"/>
    <property type="match status" value="1"/>
</dbReference>
<keyword evidence="7 9" id="KW-0862">Zinc</keyword>
<keyword evidence="6 9" id="KW-0378">Hydrolase</keyword>
<evidence type="ECO:0000256" key="4">
    <source>
        <dbReference type="ARBA" id="ARBA00022670"/>
    </source>
</evidence>
<evidence type="ECO:0000256" key="9">
    <source>
        <dbReference type="RuleBase" id="RU004386"/>
    </source>
</evidence>
<dbReference type="Pfam" id="PF02127">
    <property type="entry name" value="Peptidase_M18"/>
    <property type="match status" value="1"/>
</dbReference>
<gene>
    <name evidence="11" type="ORF">SAMN02745243_02077</name>
</gene>
<dbReference type="GO" id="GO:0004177">
    <property type="term" value="F:aminopeptidase activity"/>
    <property type="evidence" value="ECO:0007669"/>
    <property type="project" value="UniProtKB-KW"/>
</dbReference>
<dbReference type="NCBIfam" id="NF002759">
    <property type="entry name" value="PRK02813.1"/>
    <property type="match status" value="1"/>
</dbReference>
<protein>
    <recommendedName>
        <fullName evidence="10">M18 family aminopeptidase</fullName>
        <ecNumber evidence="10">3.4.11.-</ecNumber>
    </recommendedName>
</protein>
<dbReference type="SUPFAM" id="SSF53187">
    <property type="entry name" value="Zn-dependent exopeptidases"/>
    <property type="match status" value="1"/>
</dbReference>
<dbReference type="SUPFAM" id="SSF101821">
    <property type="entry name" value="Aminopeptidase/glucanase lid domain"/>
    <property type="match status" value="1"/>
</dbReference>
<evidence type="ECO:0000256" key="8">
    <source>
        <dbReference type="ARBA" id="ARBA00023049"/>
    </source>
</evidence>
<dbReference type="STRING" id="1121950.SAMN02745243_02077"/>